<gene>
    <name evidence="2" type="primary">PPX1</name>
    <name evidence="2" type="ORF">C6P40_001942</name>
</gene>
<evidence type="ECO:0000313" key="2">
    <source>
        <dbReference type="EMBL" id="KAG0687741.1"/>
    </source>
</evidence>
<dbReference type="EMBL" id="PUHW01000222">
    <property type="protein sequence ID" value="KAG0687741.1"/>
    <property type="molecule type" value="Genomic_DNA"/>
</dbReference>
<feature type="domain" description="DDH" evidence="1">
    <location>
        <begin position="24"/>
        <end position="163"/>
    </location>
</feature>
<comment type="caution">
    <text evidence="2">The sequence shown here is derived from an EMBL/GenBank/DDBJ whole genome shotgun (WGS) entry which is preliminary data.</text>
</comment>
<dbReference type="GO" id="GO:0005737">
    <property type="term" value="C:cytoplasm"/>
    <property type="evidence" value="ECO:0007669"/>
    <property type="project" value="TreeGrafter"/>
</dbReference>
<organism evidence="2 3">
    <name type="scientific">Pichia californica</name>
    <dbReference type="NCBI Taxonomy" id="460514"/>
    <lineage>
        <taxon>Eukaryota</taxon>
        <taxon>Fungi</taxon>
        <taxon>Dikarya</taxon>
        <taxon>Ascomycota</taxon>
        <taxon>Saccharomycotina</taxon>
        <taxon>Pichiomycetes</taxon>
        <taxon>Pichiales</taxon>
        <taxon>Pichiaceae</taxon>
        <taxon>Pichia</taxon>
    </lineage>
</organism>
<proteinExistence type="predicted"/>
<dbReference type="InterPro" id="IPR001667">
    <property type="entry name" value="DDH_dom"/>
</dbReference>
<sequence length="293" mass="32382">MKNLVEYIRYVRKLFNEKGSNSLKTIVIGNSSGDMDSVISTIGYSYFSYLKDKGNKDIFPIISFLREDLKLRKDIEFTLKKVGIHEEDLIYVNELKDQERVSIVLVDHNEIDNEEIKELVESRHSKVVAVVDHHVDLGKYPDAAPRVVRKCGSCSSLVLAHFEREVRAAYAGTGTDTDTGTGTPAAVEFWVTAVGVDTAKMSSRWQQQRRTDVCAVMTSYSDSNSDSAGFHREIALAGLSGSALTCLKQQLGLAPIDAGTAPPALALFKQNRTDLSRKAVLPLLVEVVENDTP</sequence>
<evidence type="ECO:0000259" key="1">
    <source>
        <dbReference type="Pfam" id="PF01368"/>
    </source>
</evidence>
<keyword evidence="3" id="KW-1185">Reference proteome</keyword>
<dbReference type="InterPro" id="IPR038763">
    <property type="entry name" value="DHH_sf"/>
</dbReference>
<dbReference type="PANTHER" id="PTHR12112:SF39">
    <property type="entry name" value="EG:152A3.5 PROTEIN (FBGN0003116_PN PROTEIN)"/>
    <property type="match status" value="1"/>
</dbReference>
<accession>A0A9P6WIG1</accession>
<name>A0A9P6WIG1_9ASCO</name>
<reference evidence="2" key="1">
    <citation type="submission" date="2020-11" db="EMBL/GenBank/DDBJ databases">
        <title>Kefir isolates.</title>
        <authorList>
            <person name="Marcisauskas S."/>
            <person name="Kim Y."/>
            <person name="Blasche S."/>
        </authorList>
    </citation>
    <scope>NUCLEOTIDE SEQUENCE</scope>
    <source>
        <strain evidence="2">Olga-1</strain>
    </source>
</reference>
<dbReference type="SUPFAM" id="SSF64182">
    <property type="entry name" value="DHH phosphoesterases"/>
    <property type="match status" value="1"/>
</dbReference>
<dbReference type="GO" id="GO:0004309">
    <property type="term" value="F:exopolyphosphatase activity"/>
    <property type="evidence" value="ECO:0007669"/>
    <property type="project" value="TreeGrafter"/>
</dbReference>
<dbReference type="Proteomes" id="UP000697127">
    <property type="component" value="Unassembled WGS sequence"/>
</dbReference>
<dbReference type="Pfam" id="PF01368">
    <property type="entry name" value="DHH"/>
    <property type="match status" value="1"/>
</dbReference>
<dbReference type="AlphaFoldDB" id="A0A9P6WIG1"/>
<protein>
    <submittedName>
        <fullName evidence="2">Exopolyphosphatase</fullName>
    </submittedName>
</protein>
<dbReference type="PANTHER" id="PTHR12112">
    <property type="entry name" value="BNIP - RELATED"/>
    <property type="match status" value="1"/>
</dbReference>
<dbReference type="Gene3D" id="3.90.1640.10">
    <property type="entry name" value="inorganic pyrophosphatase (n-terminal core)"/>
    <property type="match status" value="1"/>
</dbReference>
<evidence type="ECO:0000313" key="3">
    <source>
        <dbReference type="Proteomes" id="UP000697127"/>
    </source>
</evidence>